<accession>A0A3M7Q8Q4</accession>
<evidence type="ECO:0000256" key="1">
    <source>
        <dbReference type="SAM" id="Phobius"/>
    </source>
</evidence>
<dbReference type="AlphaFoldDB" id="A0A3M7Q8Q4"/>
<keyword evidence="1" id="KW-0812">Transmembrane</keyword>
<gene>
    <name evidence="2" type="ORF">BpHYR1_005525</name>
</gene>
<feature type="transmembrane region" description="Helical" evidence="1">
    <location>
        <begin position="21"/>
        <end position="40"/>
    </location>
</feature>
<reference evidence="2 3" key="1">
    <citation type="journal article" date="2018" name="Sci. Rep.">
        <title>Genomic signatures of local adaptation to the degree of environmental predictability in rotifers.</title>
        <authorList>
            <person name="Franch-Gras L."/>
            <person name="Hahn C."/>
            <person name="Garcia-Roger E.M."/>
            <person name="Carmona M.J."/>
            <person name="Serra M."/>
            <person name="Gomez A."/>
        </authorList>
    </citation>
    <scope>NUCLEOTIDE SEQUENCE [LARGE SCALE GENOMIC DNA]</scope>
    <source>
        <strain evidence="2">HYR1</strain>
    </source>
</reference>
<name>A0A3M7Q8Q4_BRAPC</name>
<keyword evidence="3" id="KW-1185">Reference proteome</keyword>
<evidence type="ECO:0000313" key="2">
    <source>
        <dbReference type="EMBL" id="RNA07743.1"/>
    </source>
</evidence>
<proteinExistence type="predicted"/>
<keyword evidence="1" id="KW-1133">Transmembrane helix</keyword>
<organism evidence="2 3">
    <name type="scientific">Brachionus plicatilis</name>
    <name type="common">Marine rotifer</name>
    <name type="synonym">Brachionus muelleri</name>
    <dbReference type="NCBI Taxonomy" id="10195"/>
    <lineage>
        <taxon>Eukaryota</taxon>
        <taxon>Metazoa</taxon>
        <taxon>Spiralia</taxon>
        <taxon>Gnathifera</taxon>
        <taxon>Rotifera</taxon>
        <taxon>Eurotatoria</taxon>
        <taxon>Monogononta</taxon>
        <taxon>Pseudotrocha</taxon>
        <taxon>Ploima</taxon>
        <taxon>Brachionidae</taxon>
        <taxon>Brachionus</taxon>
    </lineage>
</organism>
<sequence>MSFLMQTINYLSLNFKARARLFYLCDVLIVMNPYTSFYLLDLANSRQNLKNKFIIFRYFSLLEKKSTIKSIKPDHSFGTQSSGLF</sequence>
<comment type="caution">
    <text evidence="2">The sequence shown here is derived from an EMBL/GenBank/DDBJ whole genome shotgun (WGS) entry which is preliminary data.</text>
</comment>
<evidence type="ECO:0000313" key="3">
    <source>
        <dbReference type="Proteomes" id="UP000276133"/>
    </source>
</evidence>
<protein>
    <submittedName>
        <fullName evidence="2">Uncharacterized protein</fullName>
    </submittedName>
</protein>
<dbReference type="Proteomes" id="UP000276133">
    <property type="component" value="Unassembled WGS sequence"/>
</dbReference>
<dbReference type="EMBL" id="REGN01006951">
    <property type="protein sequence ID" value="RNA07743.1"/>
    <property type="molecule type" value="Genomic_DNA"/>
</dbReference>
<keyword evidence="1" id="KW-0472">Membrane</keyword>